<dbReference type="SUPFAM" id="SSF53756">
    <property type="entry name" value="UDP-Glycosyltransferase/glycogen phosphorylase"/>
    <property type="match status" value="1"/>
</dbReference>
<evidence type="ECO:0000259" key="2">
    <source>
        <dbReference type="Pfam" id="PF02350"/>
    </source>
</evidence>
<dbReference type="Proteomes" id="UP000019849">
    <property type="component" value="Unassembled WGS sequence"/>
</dbReference>
<dbReference type="STRING" id="69279.BG36_08265"/>
<proteinExistence type="inferred from homology"/>
<keyword evidence="6" id="KW-1185">Reference proteome</keyword>
<protein>
    <submittedName>
        <fullName evidence="3 4">UDP-N-acetylglucosamine 2-epimerase</fullName>
    </submittedName>
</protein>
<evidence type="ECO:0000313" key="3">
    <source>
        <dbReference type="EMBL" id="EXL10139.1"/>
    </source>
</evidence>
<dbReference type="PANTHER" id="PTHR43174">
    <property type="entry name" value="UDP-N-ACETYLGLUCOSAMINE 2-EPIMERASE"/>
    <property type="match status" value="1"/>
</dbReference>
<sequence length="370" mass="40335">MKNQPAAVVDIIAGARPNFMKVAPIIHALKKRQAGGGHLRHRLVHTGQHYDARMSGDFFTQLGIPEPDVNLEAGSGTQAEQTAAIMVRYEKLLLEAPASLCLVVGDVTSTMACAIAAQKLKIPVAHVEAGIRSGDWAMPEEINRMVTDAITNWFFTTSEQANENLRRAGIEEQRIFFVGNTMIDTLLANMDRLRPPPFRDELNLSPGGYFVVTLHRPSNVDASASFERLLKAIGKGARGMPVVFPVHPRTAKTLEAVPGLPPSIRFVEPQPYLEFNWLVKNAKAVITDSGGITEETTVMGVPCMTLRDTTERPETVTTGTNEILGTDPAALSEALERLFAGRWKKGGIPEKWDGRTGERIVAALEGLLPA</sequence>
<dbReference type="Pfam" id="PF02350">
    <property type="entry name" value="Epimerase_2"/>
    <property type="match status" value="1"/>
</dbReference>
<dbReference type="Gene3D" id="3.40.50.2000">
    <property type="entry name" value="Glycogen Phosphorylase B"/>
    <property type="match status" value="2"/>
</dbReference>
<gene>
    <name evidence="3" type="ORF">BG36_08265</name>
    <name evidence="4" type="ORF">DES43_105137</name>
</gene>
<dbReference type="EMBL" id="SNZF01000005">
    <property type="protein sequence ID" value="TDR36470.1"/>
    <property type="molecule type" value="Genomic_DNA"/>
</dbReference>
<comment type="caution">
    <text evidence="3">The sequence shown here is derived from an EMBL/GenBank/DDBJ whole genome shotgun (WGS) entry which is preliminary data.</text>
</comment>
<dbReference type="InterPro" id="IPR003331">
    <property type="entry name" value="UDP_GlcNAc_Epimerase_2_dom"/>
</dbReference>
<dbReference type="AlphaFoldDB" id="A0A011TEN8"/>
<dbReference type="CDD" id="cd03786">
    <property type="entry name" value="GTB_UDP-GlcNAc_2-Epimerase"/>
    <property type="match status" value="1"/>
</dbReference>
<organism evidence="3 5">
    <name type="scientific">Aquamicrobium defluvii</name>
    <dbReference type="NCBI Taxonomy" id="69279"/>
    <lineage>
        <taxon>Bacteria</taxon>
        <taxon>Pseudomonadati</taxon>
        <taxon>Pseudomonadota</taxon>
        <taxon>Alphaproteobacteria</taxon>
        <taxon>Hyphomicrobiales</taxon>
        <taxon>Phyllobacteriaceae</taxon>
        <taxon>Aquamicrobium</taxon>
    </lineage>
</organism>
<dbReference type="Proteomes" id="UP000294958">
    <property type="component" value="Unassembled WGS sequence"/>
</dbReference>
<feature type="domain" description="UDP-N-acetylglucosamine 2-epimerase" evidence="2">
    <location>
        <begin position="38"/>
        <end position="365"/>
    </location>
</feature>
<dbReference type="PATRIC" id="fig|69279.3.peg.558"/>
<dbReference type="eggNOG" id="COG0381">
    <property type="taxonomic scope" value="Bacteria"/>
</dbReference>
<accession>A0A011TEN8</accession>
<dbReference type="GO" id="GO:0016853">
    <property type="term" value="F:isomerase activity"/>
    <property type="evidence" value="ECO:0007669"/>
    <property type="project" value="UniProtKB-KW"/>
</dbReference>
<keyword evidence="1" id="KW-0413">Isomerase</keyword>
<evidence type="ECO:0000256" key="1">
    <source>
        <dbReference type="RuleBase" id="RU003513"/>
    </source>
</evidence>
<reference evidence="3 5" key="1">
    <citation type="submission" date="2014-02" db="EMBL/GenBank/DDBJ databases">
        <title>Aquamicrobium defluvii Genome sequencing.</title>
        <authorList>
            <person name="Wang X."/>
        </authorList>
    </citation>
    <scope>NUCLEOTIDE SEQUENCE [LARGE SCALE GENOMIC DNA]</scope>
    <source>
        <strain evidence="3 5">W13Z1</strain>
    </source>
</reference>
<dbReference type="HOGENOM" id="CLU_041674_0_1_5"/>
<dbReference type="PANTHER" id="PTHR43174:SF1">
    <property type="entry name" value="UDP-N-ACETYLGLUCOSAMINE 2-EPIMERASE"/>
    <property type="match status" value="1"/>
</dbReference>
<name>A0A011TEN8_9HYPH</name>
<evidence type="ECO:0000313" key="5">
    <source>
        <dbReference type="Proteomes" id="UP000019849"/>
    </source>
</evidence>
<dbReference type="EMBL" id="JENY01000002">
    <property type="protein sequence ID" value="EXL10139.1"/>
    <property type="molecule type" value="Genomic_DNA"/>
</dbReference>
<dbReference type="NCBIfam" id="TIGR00236">
    <property type="entry name" value="wecB"/>
    <property type="match status" value="1"/>
</dbReference>
<comment type="similarity">
    <text evidence="1">Belongs to the UDP-N-acetylglucosamine 2-epimerase family.</text>
</comment>
<dbReference type="RefSeq" id="WP_035023203.1">
    <property type="nucleotide sequence ID" value="NZ_KK073878.1"/>
</dbReference>
<evidence type="ECO:0000313" key="4">
    <source>
        <dbReference type="EMBL" id="TDR36470.1"/>
    </source>
</evidence>
<dbReference type="InterPro" id="IPR029767">
    <property type="entry name" value="WecB-like"/>
</dbReference>
<evidence type="ECO:0000313" key="6">
    <source>
        <dbReference type="Proteomes" id="UP000294958"/>
    </source>
</evidence>
<reference evidence="4 6" key="2">
    <citation type="submission" date="2019-03" db="EMBL/GenBank/DDBJ databases">
        <title>Genomic Encyclopedia of Type Strains, Phase IV (KMG-IV): sequencing the most valuable type-strain genomes for metagenomic binning, comparative biology and taxonomic classification.</title>
        <authorList>
            <person name="Goeker M."/>
        </authorList>
    </citation>
    <scope>NUCLEOTIDE SEQUENCE [LARGE SCALE GENOMIC DNA]</scope>
    <source>
        <strain evidence="4 6">DSM 11603</strain>
    </source>
</reference>